<protein>
    <submittedName>
        <fullName evidence="2">Uncharacterized protein</fullName>
    </submittedName>
</protein>
<sequence length="127" mass="15019">MCQVPFINDRCVDCRRVLPNTHLNDPQYQGPCPDGGEWEFIIEERPFLCGECFPVRFPGERLQNQGQNRRQGQNRNMNQPQPQHHNQGQPQPRSRNRNNQRNLDQRQYRYNSGYASDDDCDCPDCRL</sequence>
<reference evidence="2" key="1">
    <citation type="submission" date="2020-01" db="EMBL/GenBank/DDBJ databases">
        <title>Identification and distribution of gene clusters putatively required for synthesis of sphingolipid metabolism inhibitors in phylogenetically diverse species of the filamentous fungus Fusarium.</title>
        <authorList>
            <person name="Kim H.-S."/>
            <person name="Busman M."/>
            <person name="Brown D.W."/>
            <person name="Divon H."/>
            <person name="Uhlig S."/>
            <person name="Proctor R.H."/>
        </authorList>
    </citation>
    <scope>NUCLEOTIDE SEQUENCE</scope>
    <source>
        <strain evidence="2">NRRL 53441</strain>
    </source>
</reference>
<evidence type="ECO:0000256" key="1">
    <source>
        <dbReference type="SAM" id="MobiDB-lite"/>
    </source>
</evidence>
<feature type="compositionally biased region" description="Low complexity" evidence="1">
    <location>
        <begin position="63"/>
        <end position="102"/>
    </location>
</feature>
<gene>
    <name evidence="2" type="ORF">F53441_4111</name>
</gene>
<name>A0A8H4KL29_9HYPO</name>
<dbReference type="AlphaFoldDB" id="A0A8H4KL29"/>
<dbReference type="Proteomes" id="UP000605986">
    <property type="component" value="Unassembled WGS sequence"/>
</dbReference>
<evidence type="ECO:0000313" key="3">
    <source>
        <dbReference type="Proteomes" id="UP000605986"/>
    </source>
</evidence>
<proteinExistence type="predicted"/>
<evidence type="ECO:0000313" key="2">
    <source>
        <dbReference type="EMBL" id="KAF4453172.1"/>
    </source>
</evidence>
<keyword evidence="3" id="KW-1185">Reference proteome</keyword>
<dbReference type="EMBL" id="JAADJG010000161">
    <property type="protein sequence ID" value="KAF4453172.1"/>
    <property type="molecule type" value="Genomic_DNA"/>
</dbReference>
<organism evidence="2 3">
    <name type="scientific">Fusarium austroafricanum</name>
    <dbReference type="NCBI Taxonomy" id="2364996"/>
    <lineage>
        <taxon>Eukaryota</taxon>
        <taxon>Fungi</taxon>
        <taxon>Dikarya</taxon>
        <taxon>Ascomycota</taxon>
        <taxon>Pezizomycotina</taxon>
        <taxon>Sordariomycetes</taxon>
        <taxon>Hypocreomycetidae</taxon>
        <taxon>Hypocreales</taxon>
        <taxon>Nectriaceae</taxon>
        <taxon>Fusarium</taxon>
        <taxon>Fusarium concolor species complex</taxon>
    </lineage>
</organism>
<feature type="region of interest" description="Disordered" evidence="1">
    <location>
        <begin position="60"/>
        <end position="120"/>
    </location>
</feature>
<comment type="caution">
    <text evidence="2">The sequence shown here is derived from an EMBL/GenBank/DDBJ whole genome shotgun (WGS) entry which is preliminary data.</text>
</comment>
<accession>A0A8H4KL29</accession>